<feature type="domain" description="TauD/TfdA-like" evidence="6">
    <location>
        <begin position="10"/>
        <end position="279"/>
    </location>
</feature>
<dbReference type="InterPro" id="IPR003819">
    <property type="entry name" value="TauD/TfdA-like"/>
</dbReference>
<evidence type="ECO:0000313" key="8">
    <source>
        <dbReference type="Proteomes" id="UP001354709"/>
    </source>
</evidence>
<keyword evidence="5" id="KW-0408">Iron</keyword>
<protein>
    <submittedName>
        <fullName evidence="7">TauD/TfdA family dioxygenase</fullName>
    </submittedName>
</protein>
<name>A0ABU7QE77_9ACTN</name>
<evidence type="ECO:0000256" key="1">
    <source>
        <dbReference type="ARBA" id="ARBA00005896"/>
    </source>
</evidence>
<comment type="similarity">
    <text evidence="1">Belongs to the TfdA dioxygenase family.</text>
</comment>
<dbReference type="InterPro" id="IPR042098">
    <property type="entry name" value="TauD-like_sf"/>
</dbReference>
<dbReference type="Pfam" id="PF02668">
    <property type="entry name" value="TauD"/>
    <property type="match status" value="1"/>
</dbReference>
<dbReference type="EMBL" id="JAZBJO010000060">
    <property type="protein sequence ID" value="MEE4598944.1"/>
    <property type="molecule type" value="Genomic_DNA"/>
</dbReference>
<keyword evidence="3 7" id="KW-0223">Dioxygenase</keyword>
<dbReference type="InterPro" id="IPR051323">
    <property type="entry name" value="AtsK-like"/>
</dbReference>
<evidence type="ECO:0000313" key="7">
    <source>
        <dbReference type="EMBL" id="MEE4598944.1"/>
    </source>
</evidence>
<evidence type="ECO:0000256" key="5">
    <source>
        <dbReference type="ARBA" id="ARBA00023004"/>
    </source>
</evidence>
<dbReference type="SUPFAM" id="SSF51197">
    <property type="entry name" value="Clavaminate synthase-like"/>
    <property type="match status" value="1"/>
</dbReference>
<proteinExistence type="inferred from homology"/>
<keyword evidence="2" id="KW-0479">Metal-binding</keyword>
<keyword evidence="8" id="KW-1185">Reference proteome</keyword>
<dbReference type="PANTHER" id="PTHR30468">
    <property type="entry name" value="ALPHA-KETOGLUTARATE-DEPENDENT SULFONATE DIOXYGENASE"/>
    <property type="match status" value="1"/>
</dbReference>
<evidence type="ECO:0000256" key="2">
    <source>
        <dbReference type="ARBA" id="ARBA00022723"/>
    </source>
</evidence>
<dbReference type="Gene3D" id="3.60.130.10">
    <property type="entry name" value="Clavaminate synthase-like"/>
    <property type="match status" value="1"/>
</dbReference>
<dbReference type="Proteomes" id="UP001354709">
    <property type="component" value="Unassembled WGS sequence"/>
</dbReference>
<evidence type="ECO:0000256" key="4">
    <source>
        <dbReference type="ARBA" id="ARBA00023002"/>
    </source>
</evidence>
<organism evidence="7 8">
    <name type="scientific">Streptomyces asiaticus subsp. ignotus</name>
    <dbReference type="NCBI Taxonomy" id="3098222"/>
    <lineage>
        <taxon>Bacteria</taxon>
        <taxon>Bacillati</taxon>
        <taxon>Actinomycetota</taxon>
        <taxon>Actinomycetes</taxon>
        <taxon>Kitasatosporales</taxon>
        <taxon>Streptomycetaceae</taxon>
        <taxon>Streptomyces</taxon>
        <taxon>Streptomyces violaceusniger group</taxon>
    </lineage>
</organism>
<keyword evidence="4" id="KW-0560">Oxidoreductase</keyword>
<evidence type="ECO:0000256" key="3">
    <source>
        <dbReference type="ARBA" id="ARBA00022964"/>
    </source>
</evidence>
<sequence length="287" mass="32251">MATHGDVRVNRLSDALGAEVTGVDWSNDVDAETVAELRQVWLEHHVLVFRHQQVSPDRLRTFGQAFGELEQVKTYGGLDGYPEIMPLIKQPSDQLNVGEGWHIDSTYRQCPPAGAALYAIDVPPKGGDTLFSNMYLAYGTLSAGMRRLADGLHVVHANGYLGDAEARNERQAQQSMKLRSEVKTETAQHPLVRTHPETKRKSLYVNKLLADGGMIANLLDMSAEESAPLVQYLCEHAARDEFTWRVKWESGMLVLYDNRCLQHNAPNDYDGFRREMWRLSLAGDVPF</sequence>
<comment type="caution">
    <text evidence="7">The sequence shown here is derived from an EMBL/GenBank/DDBJ whole genome shotgun (WGS) entry which is preliminary data.</text>
</comment>
<accession>A0ABU7QE77</accession>
<evidence type="ECO:0000259" key="6">
    <source>
        <dbReference type="Pfam" id="PF02668"/>
    </source>
</evidence>
<dbReference type="GO" id="GO:0051213">
    <property type="term" value="F:dioxygenase activity"/>
    <property type="evidence" value="ECO:0007669"/>
    <property type="project" value="UniProtKB-KW"/>
</dbReference>
<dbReference type="PANTHER" id="PTHR30468:SF1">
    <property type="entry name" value="ALPHA-KETOGLUTARATE-DEPENDENT SULFONATE DIOXYGENASE"/>
    <property type="match status" value="1"/>
</dbReference>
<reference evidence="7 8" key="1">
    <citation type="submission" date="2023-11" db="EMBL/GenBank/DDBJ databases">
        <title>30 novel species of actinomycetes from the DSMZ collection.</title>
        <authorList>
            <person name="Nouioui I."/>
        </authorList>
    </citation>
    <scope>NUCLEOTIDE SEQUENCE [LARGE SCALE GENOMIC DNA]</scope>
    <source>
        <strain evidence="7 8">DSM 41524</strain>
    </source>
</reference>
<dbReference type="RefSeq" id="WP_330816262.1">
    <property type="nucleotide sequence ID" value="NZ_JAZBJO010000060.1"/>
</dbReference>
<gene>
    <name evidence="7" type="ORF">V2J94_45240</name>
</gene>